<protein>
    <submittedName>
        <fullName evidence="2">Uncharacterized protein</fullName>
    </submittedName>
</protein>
<comment type="caution">
    <text evidence="2">The sequence shown here is derived from an EMBL/GenBank/DDBJ whole genome shotgun (WGS) entry which is preliminary data.</text>
</comment>
<dbReference type="EMBL" id="VXIS01000370">
    <property type="protein sequence ID" value="KAA8894066.1"/>
    <property type="molecule type" value="Genomic_DNA"/>
</dbReference>
<feature type="region of interest" description="Disordered" evidence="1">
    <location>
        <begin position="102"/>
        <end position="155"/>
    </location>
</feature>
<feature type="compositionally biased region" description="Basic residues" evidence="1">
    <location>
        <begin position="137"/>
        <end position="148"/>
    </location>
</feature>
<accession>A0A5J5EGJ5</accession>
<dbReference type="AlphaFoldDB" id="A0A5J5EGJ5"/>
<gene>
    <name evidence="2" type="ORF">FN846DRAFT_895423</name>
</gene>
<organism evidence="2 3">
    <name type="scientific">Sphaerosporella brunnea</name>
    <dbReference type="NCBI Taxonomy" id="1250544"/>
    <lineage>
        <taxon>Eukaryota</taxon>
        <taxon>Fungi</taxon>
        <taxon>Dikarya</taxon>
        <taxon>Ascomycota</taxon>
        <taxon>Pezizomycotina</taxon>
        <taxon>Pezizomycetes</taxon>
        <taxon>Pezizales</taxon>
        <taxon>Pyronemataceae</taxon>
        <taxon>Sphaerosporella</taxon>
    </lineage>
</organism>
<evidence type="ECO:0000313" key="2">
    <source>
        <dbReference type="EMBL" id="KAA8894066.1"/>
    </source>
</evidence>
<dbReference type="OrthoDB" id="5355874at2759"/>
<name>A0A5J5EGJ5_9PEZI</name>
<feature type="compositionally biased region" description="Polar residues" evidence="1">
    <location>
        <begin position="102"/>
        <end position="112"/>
    </location>
</feature>
<feature type="region of interest" description="Disordered" evidence="1">
    <location>
        <begin position="1"/>
        <end position="27"/>
    </location>
</feature>
<sequence>MPTATQTAISSQVQRGNVLRNNGDTRQAQPVVTGRAPTFIPAMQHLDPTSSQHTMAPTRMQLPIGTPPRIVEQRSSTQGTAATPAVQYERAVAVTSPIATQATATSSISQAKECTPGPAMATTETKKSTATTETKKRTATKPQKKTGKGKGTEKATSTNEKLLILNYFTDDFERYNKFKTHLNDTAERISRRIFEGTRSASAIKSQWEDMKENYTKAKERLQSTGEGQREDEDKWRSIRLSWLDDQCPWFEEMEDVLARDKTYCAPYVAELGGEKPLEIVHGEVNITRERELDTEDEDDEEESIHPPTGGAKNHSKRGATTGENAGKKTHKKQKTNPVEEVMAGVNSTQVTVTEKRLAYEKERDTLDRNAATKRDDRKHQREMKRMHLIIAHINLQTARYNAERSSRGGASAPMELQKVPEDEQVGIEETTPSSTGGTAEREV</sequence>
<keyword evidence="3" id="KW-1185">Reference proteome</keyword>
<feature type="compositionally biased region" description="Acidic residues" evidence="1">
    <location>
        <begin position="292"/>
        <end position="302"/>
    </location>
</feature>
<evidence type="ECO:0000256" key="1">
    <source>
        <dbReference type="SAM" id="MobiDB-lite"/>
    </source>
</evidence>
<reference evidence="2 3" key="1">
    <citation type="submission" date="2019-09" db="EMBL/GenBank/DDBJ databases">
        <title>Draft genome of the ectomycorrhizal ascomycete Sphaerosporella brunnea.</title>
        <authorList>
            <consortium name="DOE Joint Genome Institute"/>
            <person name="Benucci G.M."/>
            <person name="Marozzi G."/>
            <person name="Antonielli L."/>
            <person name="Sanchez S."/>
            <person name="Marco P."/>
            <person name="Wang X."/>
            <person name="Falini L.B."/>
            <person name="Barry K."/>
            <person name="Haridas S."/>
            <person name="Lipzen A."/>
            <person name="Labutti K."/>
            <person name="Grigoriev I.V."/>
            <person name="Murat C."/>
            <person name="Martin F."/>
            <person name="Albertini E."/>
            <person name="Donnini D."/>
            <person name="Bonito G."/>
        </authorList>
    </citation>
    <scope>NUCLEOTIDE SEQUENCE [LARGE SCALE GENOMIC DNA]</scope>
    <source>
        <strain evidence="2 3">Sb_GMNB300</strain>
    </source>
</reference>
<feature type="region of interest" description="Disordered" evidence="1">
    <location>
        <begin position="401"/>
        <end position="443"/>
    </location>
</feature>
<evidence type="ECO:0000313" key="3">
    <source>
        <dbReference type="Proteomes" id="UP000326924"/>
    </source>
</evidence>
<dbReference type="InParanoid" id="A0A5J5EGJ5"/>
<proteinExistence type="predicted"/>
<feature type="region of interest" description="Disordered" evidence="1">
    <location>
        <begin position="286"/>
        <end position="338"/>
    </location>
</feature>
<dbReference type="Proteomes" id="UP000326924">
    <property type="component" value="Unassembled WGS sequence"/>
</dbReference>